<accession>A0A4C1YBY1</accession>
<protein>
    <submittedName>
        <fullName evidence="1">Uncharacterized protein</fullName>
    </submittedName>
</protein>
<sequence>MDGASVCTHELHTLYTRGRGHTLYIVVGSFVSVFGCKSGLEPLTRTRASSHSIVFFSQRDIALTGHGSRCLASAYWCLSVSVLRGERISREGIDIHRVAARTMGPAYGATVPGNYIIPDVPTSQPPRSFTLYIFSLGVGSFVGLLHPAVGAGVGMSLWLEPGLHLRKNTVLSGLDMATYSQPLGVRRAPIGLRD</sequence>
<keyword evidence="2" id="KW-1185">Reference proteome</keyword>
<dbReference type="EMBL" id="BGZK01001141">
    <property type="protein sequence ID" value="GBP72332.1"/>
    <property type="molecule type" value="Genomic_DNA"/>
</dbReference>
<name>A0A4C1YBY1_EUMVA</name>
<evidence type="ECO:0000313" key="2">
    <source>
        <dbReference type="Proteomes" id="UP000299102"/>
    </source>
</evidence>
<dbReference type="Proteomes" id="UP000299102">
    <property type="component" value="Unassembled WGS sequence"/>
</dbReference>
<proteinExistence type="predicted"/>
<gene>
    <name evidence="1" type="ORF">EVAR_90429_1</name>
</gene>
<reference evidence="1 2" key="1">
    <citation type="journal article" date="2019" name="Commun. Biol.">
        <title>The bagworm genome reveals a unique fibroin gene that provides high tensile strength.</title>
        <authorList>
            <person name="Kono N."/>
            <person name="Nakamura H."/>
            <person name="Ohtoshi R."/>
            <person name="Tomita M."/>
            <person name="Numata K."/>
            <person name="Arakawa K."/>
        </authorList>
    </citation>
    <scope>NUCLEOTIDE SEQUENCE [LARGE SCALE GENOMIC DNA]</scope>
</reference>
<organism evidence="1 2">
    <name type="scientific">Eumeta variegata</name>
    <name type="common">Bagworm moth</name>
    <name type="synonym">Eumeta japonica</name>
    <dbReference type="NCBI Taxonomy" id="151549"/>
    <lineage>
        <taxon>Eukaryota</taxon>
        <taxon>Metazoa</taxon>
        <taxon>Ecdysozoa</taxon>
        <taxon>Arthropoda</taxon>
        <taxon>Hexapoda</taxon>
        <taxon>Insecta</taxon>
        <taxon>Pterygota</taxon>
        <taxon>Neoptera</taxon>
        <taxon>Endopterygota</taxon>
        <taxon>Lepidoptera</taxon>
        <taxon>Glossata</taxon>
        <taxon>Ditrysia</taxon>
        <taxon>Tineoidea</taxon>
        <taxon>Psychidae</taxon>
        <taxon>Oiketicinae</taxon>
        <taxon>Eumeta</taxon>
    </lineage>
</organism>
<dbReference type="AlphaFoldDB" id="A0A4C1YBY1"/>
<comment type="caution">
    <text evidence="1">The sequence shown here is derived from an EMBL/GenBank/DDBJ whole genome shotgun (WGS) entry which is preliminary data.</text>
</comment>
<evidence type="ECO:0000313" key="1">
    <source>
        <dbReference type="EMBL" id="GBP72332.1"/>
    </source>
</evidence>